<gene>
    <name evidence="3" type="ORF">RM706_16170</name>
</gene>
<sequence length="689" mass="73964">MKTNFKLASRFLVVLVFIIAISCSKDETTNPPEVADTDQDGVIDSNDDCPNEAGPSSNNGCPVEPLSIAQVVALGENFEDVPQTPQETTLSEEEPFDDDFYREDEGEEPSTERFICTKRTVSIEDGSDDFFLFDPNSSVIYPGNLIQGKTIDDATPESIPLLRGGGVISYNVIDGNLNASQPVETISLSAVRTAQNAIIAGATGAVPASFNLSVESVQSRRELALKLGVKFETFNAKLSGQFDLNTSNQSNYVVVKLTQRFYTMDVDEPTSSEAFFDPSVTAEELAQYIQPDNPAAYISSVTYGRVFYMLFESTSSTTEMMSKLDLGYSTLGSSASGSVDYSAFNSLQELKLQVIAYGGNAEETLEAVGNFTTNQSIGDFVANLGKSGDIETGLPLSYVLKSVKRRSDIVGTNLSTEFDVVDCELKGVVPPLLYADLDGLFEDGIGAMLNISESHVLIFNKAGDTYAWFNGELPGVYKSGTGEDAQPIFFAVNENNSELPLGPLGNVPVGTVGAAVDFSPNVVYIYNNTGNLCNIATVNPANIPNTTLPSEVVVTYSVNNGAGPGEDPTIFNVFDIFSSNSSGSFLLNNGIGAAVGVGYPNMAFFDRGGTQYQRYDSDNGGQFRGLTDSTEWFFGATTNVGGILFENVGAATTFTNGNSTKFLFVNEDSSEIMEWISGDLIFSGPWVIN</sequence>
<feature type="compositionally biased region" description="Acidic residues" evidence="1">
    <location>
        <begin position="90"/>
        <end position="109"/>
    </location>
</feature>
<protein>
    <submittedName>
        <fullName evidence="3">Thiol-activated cytolysin family protein</fullName>
    </submittedName>
</protein>
<feature type="compositionally biased region" description="Acidic residues" evidence="1">
    <location>
        <begin position="35"/>
        <end position="50"/>
    </location>
</feature>
<dbReference type="Gene3D" id="3.90.840.10">
    <property type="entry name" value="Thiol-activated cytolysin superfamily/Thiol-activated cytolysin, alpha-beta domain"/>
    <property type="match status" value="1"/>
</dbReference>
<dbReference type="Gene3D" id="3.40.30.40">
    <property type="entry name" value="Perfringolysin"/>
    <property type="match status" value="1"/>
</dbReference>
<proteinExistence type="predicted"/>
<organism evidence="3 4">
    <name type="scientific">Croceitalea rosinachiae</name>
    <dbReference type="NCBI Taxonomy" id="3075596"/>
    <lineage>
        <taxon>Bacteria</taxon>
        <taxon>Pseudomonadati</taxon>
        <taxon>Bacteroidota</taxon>
        <taxon>Flavobacteriia</taxon>
        <taxon>Flavobacteriales</taxon>
        <taxon>Flavobacteriaceae</taxon>
        <taxon>Croceitalea</taxon>
    </lineage>
</organism>
<evidence type="ECO:0000313" key="4">
    <source>
        <dbReference type="Proteomes" id="UP001255246"/>
    </source>
</evidence>
<dbReference type="SUPFAM" id="SSF56978">
    <property type="entry name" value="Perfringolysin"/>
    <property type="match status" value="1"/>
</dbReference>
<evidence type="ECO:0000313" key="3">
    <source>
        <dbReference type="EMBL" id="MDT0608576.1"/>
    </source>
</evidence>
<dbReference type="InterPro" id="IPR001869">
    <property type="entry name" value="Thiol_cytolysin"/>
</dbReference>
<evidence type="ECO:0000256" key="1">
    <source>
        <dbReference type="SAM" id="MobiDB-lite"/>
    </source>
</evidence>
<comment type="caution">
    <text evidence="3">The sequence shown here is derived from an EMBL/GenBank/DDBJ whole genome shotgun (WGS) entry which is preliminary data.</text>
</comment>
<dbReference type="RefSeq" id="WP_311353312.1">
    <property type="nucleotide sequence ID" value="NZ_JAVRHR010000007.1"/>
</dbReference>
<dbReference type="Proteomes" id="UP001255246">
    <property type="component" value="Unassembled WGS sequence"/>
</dbReference>
<feature type="region of interest" description="Disordered" evidence="1">
    <location>
        <begin position="80"/>
        <end position="109"/>
    </location>
</feature>
<dbReference type="InterPro" id="IPR036359">
    <property type="entry name" value="Thiol_cytolysin_sf"/>
</dbReference>
<dbReference type="Gene3D" id="3.30.1040.20">
    <property type="match status" value="1"/>
</dbReference>
<dbReference type="InterPro" id="IPR036363">
    <property type="entry name" value="Thiol_cytolysin_ab_sf"/>
</dbReference>
<dbReference type="PROSITE" id="PS51257">
    <property type="entry name" value="PROKAR_LIPOPROTEIN"/>
    <property type="match status" value="1"/>
</dbReference>
<keyword evidence="2" id="KW-0732">Signal</keyword>
<feature type="chain" id="PRO_5047022516" evidence="2">
    <location>
        <begin position="23"/>
        <end position="689"/>
    </location>
</feature>
<reference evidence="3 4" key="1">
    <citation type="submission" date="2023-09" db="EMBL/GenBank/DDBJ databases">
        <authorList>
            <person name="Rey-Velasco X."/>
        </authorList>
    </citation>
    <scope>NUCLEOTIDE SEQUENCE [LARGE SCALE GENOMIC DNA]</scope>
    <source>
        <strain evidence="3 4">F388</strain>
    </source>
</reference>
<name>A0ABU3AEG6_9FLAO</name>
<evidence type="ECO:0000256" key="2">
    <source>
        <dbReference type="SAM" id="SignalP"/>
    </source>
</evidence>
<dbReference type="EMBL" id="JAVRHR010000007">
    <property type="protein sequence ID" value="MDT0608576.1"/>
    <property type="molecule type" value="Genomic_DNA"/>
</dbReference>
<keyword evidence="4" id="KW-1185">Reference proteome</keyword>
<feature type="signal peptide" evidence="2">
    <location>
        <begin position="1"/>
        <end position="22"/>
    </location>
</feature>
<accession>A0ABU3AEG6</accession>
<dbReference type="Pfam" id="PF01289">
    <property type="entry name" value="Thiol_cytolysin"/>
    <property type="match status" value="1"/>
</dbReference>
<feature type="region of interest" description="Disordered" evidence="1">
    <location>
        <begin position="27"/>
        <end position="62"/>
    </location>
</feature>